<dbReference type="KEGG" id="ppd:Ppro_0295"/>
<dbReference type="Gene3D" id="1.10.620.20">
    <property type="entry name" value="Ribonucleotide Reductase, subunit A"/>
    <property type="match status" value="1"/>
</dbReference>
<reference evidence="2 3" key="1">
    <citation type="submission" date="2006-10" db="EMBL/GenBank/DDBJ databases">
        <title>Complete sequence of chromosome of Pelobacter propionicus DSM 2379.</title>
        <authorList>
            <consortium name="US DOE Joint Genome Institute"/>
            <person name="Copeland A."/>
            <person name="Lucas S."/>
            <person name="Lapidus A."/>
            <person name="Barry K."/>
            <person name="Detter J.C."/>
            <person name="Glavina del Rio T."/>
            <person name="Hammon N."/>
            <person name="Israni S."/>
            <person name="Dalin E."/>
            <person name="Tice H."/>
            <person name="Pitluck S."/>
            <person name="Saunders E."/>
            <person name="Brettin T."/>
            <person name="Bruce D."/>
            <person name="Han C."/>
            <person name="Tapia R."/>
            <person name="Schmutz J."/>
            <person name="Larimer F."/>
            <person name="Land M."/>
            <person name="Hauser L."/>
            <person name="Kyrpides N."/>
            <person name="Kim E."/>
            <person name="Lovley D."/>
            <person name="Richardson P."/>
        </authorList>
    </citation>
    <scope>NUCLEOTIDE SEQUENCE [LARGE SCALE GENOMIC DNA]</scope>
    <source>
        <strain evidence="3">DSM 2379 / NBRC 103807 / OttBd1</strain>
    </source>
</reference>
<sequence length="84" mass="9790">MIRLLLWGLLVYCGFRIVSSLKRTAKHPDDTRRERGPTSATHRDPVCGIYVTEDDAVVDTYRGKIHYFCSPACRDRFREHPEHT</sequence>
<dbReference type="InterPro" id="IPR011017">
    <property type="entry name" value="TRASH_dom"/>
</dbReference>
<dbReference type="HOGENOM" id="CLU_168222_0_1_7"/>
<dbReference type="AlphaFoldDB" id="A1AKQ9"/>
<proteinExistence type="predicted"/>
<evidence type="ECO:0000259" key="1">
    <source>
        <dbReference type="SMART" id="SM00746"/>
    </source>
</evidence>
<dbReference type="RefSeq" id="WP_011734243.1">
    <property type="nucleotide sequence ID" value="NC_008609.1"/>
</dbReference>
<evidence type="ECO:0000313" key="2">
    <source>
        <dbReference type="EMBL" id="ABK97929.1"/>
    </source>
</evidence>
<dbReference type="eggNOG" id="COG3350">
    <property type="taxonomic scope" value="Bacteria"/>
</dbReference>
<dbReference type="GO" id="GO:0016491">
    <property type="term" value="F:oxidoreductase activity"/>
    <property type="evidence" value="ECO:0007669"/>
    <property type="project" value="InterPro"/>
</dbReference>
<dbReference type="EMBL" id="CP000482">
    <property type="protein sequence ID" value="ABK97929.1"/>
    <property type="molecule type" value="Genomic_DNA"/>
</dbReference>
<dbReference type="STRING" id="338966.Ppro_0295"/>
<dbReference type="InterPro" id="IPR012348">
    <property type="entry name" value="RNR-like"/>
</dbReference>
<organism evidence="2 3">
    <name type="scientific">Pelobacter propionicus (strain DSM 2379 / NBRC 103807 / OttBd1)</name>
    <dbReference type="NCBI Taxonomy" id="338966"/>
    <lineage>
        <taxon>Bacteria</taxon>
        <taxon>Pseudomonadati</taxon>
        <taxon>Thermodesulfobacteriota</taxon>
        <taxon>Desulfuromonadia</taxon>
        <taxon>Desulfuromonadales</taxon>
        <taxon>Desulfuromonadaceae</taxon>
        <taxon>Pelobacter</taxon>
    </lineage>
</organism>
<dbReference type="Pfam" id="PF04945">
    <property type="entry name" value="YHS"/>
    <property type="match status" value="1"/>
</dbReference>
<feature type="domain" description="TRASH" evidence="1">
    <location>
        <begin position="44"/>
        <end position="81"/>
    </location>
</feature>
<dbReference type="Proteomes" id="UP000006732">
    <property type="component" value="Chromosome"/>
</dbReference>
<dbReference type="OrthoDB" id="3078737at2"/>
<evidence type="ECO:0000313" key="3">
    <source>
        <dbReference type="Proteomes" id="UP000006732"/>
    </source>
</evidence>
<protein>
    <submittedName>
        <fullName evidence="2">TRASH domain protein</fullName>
    </submittedName>
</protein>
<accession>A1AKQ9</accession>
<gene>
    <name evidence="2" type="ordered locus">Ppro_0295</name>
</gene>
<dbReference type="InterPro" id="IPR007029">
    <property type="entry name" value="YHS_dom"/>
</dbReference>
<dbReference type="SMART" id="SM00746">
    <property type="entry name" value="TRASH"/>
    <property type="match status" value="1"/>
</dbReference>
<name>A1AKQ9_PELPD</name>
<dbReference type="InterPro" id="IPR009078">
    <property type="entry name" value="Ferritin-like_SF"/>
</dbReference>
<keyword evidence="3" id="KW-1185">Reference proteome</keyword>
<dbReference type="SUPFAM" id="SSF47240">
    <property type="entry name" value="Ferritin-like"/>
    <property type="match status" value="1"/>
</dbReference>